<dbReference type="EMBL" id="CP144373">
    <property type="protein sequence ID" value="XCH46997.1"/>
    <property type="molecule type" value="Genomic_DNA"/>
</dbReference>
<keyword evidence="1" id="KW-0812">Transmembrane</keyword>
<sequence>MDQPKYKPLLREEQFNDLIKYLNILRQEIERCEKAGSYLAGIFMAAAVLEAIILSMADLFPEKTEKAVKSLLEKKKIRDKEITKYGLGELLLISFEAGWISYRETKESEEGELGDWLLNYVKELRNLIHPGKKICEYAKMRITKNHFLAVKDFVENTRDLFLERVEKFIYNELKTKK</sequence>
<feature type="transmembrane region" description="Helical" evidence="1">
    <location>
        <begin position="38"/>
        <end position="61"/>
    </location>
</feature>
<protein>
    <submittedName>
        <fullName evidence="2">Uncharacterized protein</fullName>
    </submittedName>
</protein>
<evidence type="ECO:0000313" key="2">
    <source>
        <dbReference type="EMBL" id="XCH46997.1"/>
    </source>
</evidence>
<gene>
    <name evidence="2" type="ORF">V4D30_01660</name>
</gene>
<reference evidence="2" key="1">
    <citation type="submission" date="2024-01" db="EMBL/GenBank/DDBJ databases">
        <title>The first autotrophic representatives of the genus Thermodesulfovibrio.</title>
        <authorList>
            <person name="Maltseva A.I."/>
            <person name="Elcheninov A.G."/>
            <person name="Kublanov I.V."/>
            <person name="Lebedinsky A.V."/>
            <person name="Frolov E.N."/>
        </authorList>
    </citation>
    <scope>NUCLEOTIDE SEQUENCE</scope>
    <source>
        <strain evidence="2">3907-1M</strain>
    </source>
</reference>
<accession>A0AAU8GWZ1</accession>
<keyword evidence="1" id="KW-0472">Membrane</keyword>
<proteinExistence type="predicted"/>
<dbReference type="KEGG" id="taut:V4D30_01660"/>
<evidence type="ECO:0000256" key="1">
    <source>
        <dbReference type="SAM" id="Phobius"/>
    </source>
</evidence>
<dbReference type="AlphaFoldDB" id="A0AAU8GWZ1"/>
<organism evidence="2">
    <name type="scientific">Thermodesulfovibrio autotrophicus</name>
    <dbReference type="NCBI Taxonomy" id="3118333"/>
    <lineage>
        <taxon>Bacteria</taxon>
        <taxon>Pseudomonadati</taxon>
        <taxon>Nitrospirota</taxon>
        <taxon>Thermodesulfovibrionia</taxon>
        <taxon>Thermodesulfovibrionales</taxon>
        <taxon>Thermodesulfovibrionaceae</taxon>
        <taxon>Thermodesulfovibrio</taxon>
    </lineage>
</organism>
<keyword evidence="1" id="KW-1133">Transmembrane helix</keyword>
<name>A0AAU8GWZ1_9BACT</name>
<dbReference type="RefSeq" id="WP_353684523.1">
    <property type="nucleotide sequence ID" value="NZ_CP144373.1"/>
</dbReference>